<organism evidence="1 2">
    <name type="scientific">Ceutorhynchus assimilis</name>
    <name type="common">cabbage seed weevil</name>
    <dbReference type="NCBI Taxonomy" id="467358"/>
    <lineage>
        <taxon>Eukaryota</taxon>
        <taxon>Metazoa</taxon>
        <taxon>Ecdysozoa</taxon>
        <taxon>Arthropoda</taxon>
        <taxon>Hexapoda</taxon>
        <taxon>Insecta</taxon>
        <taxon>Pterygota</taxon>
        <taxon>Neoptera</taxon>
        <taxon>Endopterygota</taxon>
        <taxon>Coleoptera</taxon>
        <taxon>Polyphaga</taxon>
        <taxon>Cucujiformia</taxon>
        <taxon>Curculionidae</taxon>
        <taxon>Ceutorhynchinae</taxon>
        <taxon>Ceutorhynchus</taxon>
    </lineage>
</organism>
<sequence>MRTNLRKPLKIGIWNVRSLFEAGKLQANLTREMSRLKLNILDMAETFWPRVGRRNVDNGVFLYSDNDDPKHRKGVGTVITKVLGTGICRGLWFYTRTALLNTVPRDNGHTPQINAAPQ</sequence>
<dbReference type="EMBL" id="OU892289">
    <property type="protein sequence ID" value="CAG9763383.1"/>
    <property type="molecule type" value="Genomic_DNA"/>
</dbReference>
<evidence type="ECO:0000313" key="2">
    <source>
        <dbReference type="Proteomes" id="UP001152799"/>
    </source>
</evidence>
<gene>
    <name evidence="1" type="ORF">CEUTPL_LOCUS4048</name>
</gene>
<proteinExistence type="predicted"/>
<dbReference type="Proteomes" id="UP001152799">
    <property type="component" value="Chromosome 13"/>
</dbReference>
<reference evidence="1" key="1">
    <citation type="submission" date="2022-01" db="EMBL/GenBank/DDBJ databases">
        <authorList>
            <person name="King R."/>
        </authorList>
    </citation>
    <scope>NUCLEOTIDE SEQUENCE</scope>
</reference>
<evidence type="ECO:0000313" key="1">
    <source>
        <dbReference type="EMBL" id="CAG9763383.1"/>
    </source>
</evidence>
<name>A0A9N9MFN2_9CUCU</name>
<dbReference type="OrthoDB" id="6780514at2759"/>
<accession>A0A9N9MFN2</accession>
<dbReference type="AlphaFoldDB" id="A0A9N9MFN2"/>
<keyword evidence="2" id="KW-1185">Reference proteome</keyword>
<evidence type="ECO:0008006" key="3">
    <source>
        <dbReference type="Google" id="ProtNLM"/>
    </source>
</evidence>
<protein>
    <recommendedName>
        <fullName evidence="3">Craniofacial development protein 2-like</fullName>
    </recommendedName>
</protein>